<dbReference type="EMBL" id="JAMSCK010000004">
    <property type="protein sequence ID" value="MCM8570267.1"/>
    <property type="molecule type" value="Genomic_DNA"/>
</dbReference>
<evidence type="ECO:0000256" key="1">
    <source>
        <dbReference type="SAM" id="Phobius"/>
    </source>
</evidence>
<comment type="caution">
    <text evidence="2">The sequence shown here is derived from an EMBL/GenBank/DDBJ whole genome shotgun (WGS) entry which is preliminary data.</text>
</comment>
<evidence type="ECO:0000313" key="3">
    <source>
        <dbReference type="Proteomes" id="UP001155077"/>
    </source>
</evidence>
<keyword evidence="3" id="KW-1185">Reference proteome</keyword>
<keyword evidence="1" id="KW-0812">Transmembrane</keyword>
<evidence type="ECO:0000313" key="2">
    <source>
        <dbReference type="EMBL" id="MCM8570267.1"/>
    </source>
</evidence>
<evidence type="ECO:0008006" key="4">
    <source>
        <dbReference type="Google" id="ProtNLM"/>
    </source>
</evidence>
<feature type="transmembrane region" description="Helical" evidence="1">
    <location>
        <begin position="155"/>
        <end position="173"/>
    </location>
</feature>
<keyword evidence="1" id="KW-1133">Transmembrane helix</keyword>
<gene>
    <name evidence="2" type="ORF">NE848_12810</name>
</gene>
<dbReference type="Proteomes" id="UP001155077">
    <property type="component" value="Unassembled WGS sequence"/>
</dbReference>
<protein>
    <recommendedName>
        <fullName evidence="4">Transcriptional regulator</fullName>
    </recommendedName>
</protein>
<organism evidence="2 3">
    <name type="scientific">Gramella jeungdoensis</name>
    <dbReference type="NCBI Taxonomy" id="708091"/>
    <lineage>
        <taxon>Bacteria</taxon>
        <taxon>Pseudomonadati</taxon>
        <taxon>Bacteroidota</taxon>
        <taxon>Flavobacteriia</taxon>
        <taxon>Flavobacteriales</taxon>
        <taxon>Flavobacteriaceae</taxon>
        <taxon>Christiangramia</taxon>
    </lineage>
</organism>
<proteinExistence type="predicted"/>
<accession>A0ABT0Z536</accession>
<dbReference type="RefSeq" id="WP_252114196.1">
    <property type="nucleotide sequence ID" value="NZ_JAMSCK010000004.1"/>
</dbReference>
<reference evidence="2" key="1">
    <citation type="submission" date="2022-06" db="EMBL/GenBank/DDBJ databases">
        <title>Gramella sediminis sp. nov., isolated from deep-sea sediment of the Indian Ocean.</title>
        <authorList>
            <person name="Yang L."/>
        </authorList>
    </citation>
    <scope>NUCLEOTIDE SEQUENCE</scope>
    <source>
        <strain evidence="2">HMD3159</strain>
    </source>
</reference>
<keyword evidence="1" id="KW-0472">Membrane</keyword>
<name>A0ABT0Z536_9FLAO</name>
<sequence length="174" mass="20210">MVNLTTPVQEHQLRILSGKDKIDYQTLRALFPLGISNFEKQLDELVHLKLVEKNIVDNETIYNITDEGKIANHIGLHKWVKKMVLKRAADYLYPKLTKTTTTLEEKAVRSLENNNDIYFNGKGYKKVPKKEYTLNPEPTSWYEKFNGFYDKHHRIIHISLGVLAILVTILVAFL</sequence>